<comment type="caution">
    <text evidence="2">The sequence shown here is derived from an EMBL/GenBank/DDBJ whole genome shotgun (WGS) entry which is preliminary data.</text>
</comment>
<evidence type="ECO:0008006" key="4">
    <source>
        <dbReference type="Google" id="ProtNLM"/>
    </source>
</evidence>
<dbReference type="Proteomes" id="UP001195483">
    <property type="component" value="Unassembled WGS sequence"/>
</dbReference>
<feature type="signal peptide" evidence="1">
    <location>
        <begin position="1"/>
        <end position="24"/>
    </location>
</feature>
<evidence type="ECO:0000313" key="2">
    <source>
        <dbReference type="EMBL" id="KAK3608843.1"/>
    </source>
</evidence>
<dbReference type="EMBL" id="JAEAOA010000469">
    <property type="protein sequence ID" value="KAK3608843.1"/>
    <property type="molecule type" value="Genomic_DNA"/>
</dbReference>
<sequence length="285" mass="32330">MKRLLPLLSTVLFAGYFFYAVCTAQEQSYGNLILLKGNAEVLRIKDRLPVSAEKGVFVLRQKDIVYMSPGSTGQLTLPEHPGRLVIDELSAFAVQPWRSDKLTGNITVYRGTYRVEGDVRGTFALSVKQLYIVSSAGGVYTVYSDTYDDVMTATFTGNTDIILKTKTIRLQQQRHLSVLYGNLVEGPERVRLPEIIRVSVNSDSSIFFVKNQSPSEKNPFLGEFSRISKNSARLTPTNHTQICQSARSRKCRRLKIVRQERQETDVLWQQERDRSVISVFDRPAR</sequence>
<evidence type="ECO:0000313" key="3">
    <source>
        <dbReference type="Proteomes" id="UP001195483"/>
    </source>
</evidence>
<keyword evidence="3" id="KW-1185">Reference proteome</keyword>
<keyword evidence="1" id="KW-0732">Signal</keyword>
<accession>A0AAE0TFP3</accession>
<reference evidence="2" key="1">
    <citation type="journal article" date="2021" name="Genome Biol. Evol.">
        <title>A High-Quality Reference Genome for a Parasitic Bivalve with Doubly Uniparental Inheritance (Bivalvia: Unionida).</title>
        <authorList>
            <person name="Smith C.H."/>
        </authorList>
    </citation>
    <scope>NUCLEOTIDE SEQUENCE</scope>
    <source>
        <strain evidence="2">CHS0354</strain>
    </source>
</reference>
<protein>
    <recommendedName>
        <fullName evidence="4">FecR protein domain-containing protein</fullName>
    </recommendedName>
</protein>
<evidence type="ECO:0000256" key="1">
    <source>
        <dbReference type="SAM" id="SignalP"/>
    </source>
</evidence>
<dbReference type="AlphaFoldDB" id="A0AAE0TFP3"/>
<organism evidence="2 3">
    <name type="scientific">Potamilus streckersoni</name>
    <dbReference type="NCBI Taxonomy" id="2493646"/>
    <lineage>
        <taxon>Eukaryota</taxon>
        <taxon>Metazoa</taxon>
        <taxon>Spiralia</taxon>
        <taxon>Lophotrochozoa</taxon>
        <taxon>Mollusca</taxon>
        <taxon>Bivalvia</taxon>
        <taxon>Autobranchia</taxon>
        <taxon>Heteroconchia</taxon>
        <taxon>Palaeoheterodonta</taxon>
        <taxon>Unionida</taxon>
        <taxon>Unionoidea</taxon>
        <taxon>Unionidae</taxon>
        <taxon>Ambleminae</taxon>
        <taxon>Lampsilini</taxon>
        <taxon>Potamilus</taxon>
    </lineage>
</organism>
<gene>
    <name evidence="2" type="ORF">CHS0354_006884</name>
</gene>
<feature type="chain" id="PRO_5041966432" description="FecR protein domain-containing protein" evidence="1">
    <location>
        <begin position="25"/>
        <end position="285"/>
    </location>
</feature>
<reference evidence="2" key="2">
    <citation type="journal article" date="2021" name="Genome Biol. Evol.">
        <title>Developing a high-quality reference genome for a parasitic bivalve with doubly uniparental inheritance (Bivalvia: Unionida).</title>
        <authorList>
            <person name="Smith C.H."/>
        </authorList>
    </citation>
    <scope>NUCLEOTIDE SEQUENCE</scope>
    <source>
        <strain evidence="2">CHS0354</strain>
        <tissue evidence="2">Mantle</tissue>
    </source>
</reference>
<reference evidence="2" key="3">
    <citation type="submission" date="2023-05" db="EMBL/GenBank/DDBJ databases">
        <authorList>
            <person name="Smith C.H."/>
        </authorList>
    </citation>
    <scope>NUCLEOTIDE SEQUENCE</scope>
    <source>
        <strain evidence="2">CHS0354</strain>
        <tissue evidence="2">Mantle</tissue>
    </source>
</reference>
<proteinExistence type="predicted"/>
<name>A0AAE0TFP3_9BIVA</name>